<reference evidence="1 2" key="1">
    <citation type="submission" date="2022-07" db="EMBL/GenBank/DDBJ databases">
        <title>Methylomonas rivi sp. nov., Methylomonas rosea sp. nov., Methylomonas aureus sp. nov. and Methylomonas subterranea sp. nov., four novel methanotrophs isolated from a freshwater creek and the deep terrestrial subsurface.</title>
        <authorList>
            <person name="Abin C."/>
            <person name="Sankaranarayanan K."/>
            <person name="Garner C."/>
            <person name="Sindelar R."/>
            <person name="Kotary K."/>
            <person name="Garner R."/>
            <person name="Barclay S."/>
            <person name="Lawson P."/>
            <person name="Krumholz L."/>
        </authorList>
    </citation>
    <scope>NUCLEOTIDE SEQUENCE [LARGE SCALE GENOMIC DNA]</scope>
    <source>
        <strain evidence="1 2">SURF-1</strain>
    </source>
</reference>
<sequence length="120" mass="12825">MMQHRLTTILLVLMAIMPVVVAFAHYSALTSQLSVAQMVVVADEMGDEGVSASTHADHCQSATAKPHLASCSFHVCVDCGITSSFRFIPIQVSNSYGFGEKPNSASFLAPPDIKPPIFSL</sequence>
<gene>
    <name evidence="1" type="ORF">NP603_19490</name>
</gene>
<proteinExistence type="predicted"/>
<keyword evidence="2" id="KW-1185">Reference proteome</keyword>
<dbReference type="EMBL" id="JANIBM010000042">
    <property type="protein sequence ID" value="MCQ8183306.1"/>
    <property type="molecule type" value="Genomic_DNA"/>
</dbReference>
<organism evidence="1 2">
    <name type="scientific">Methylomonas aurea</name>
    <dbReference type="NCBI Taxonomy" id="2952224"/>
    <lineage>
        <taxon>Bacteria</taxon>
        <taxon>Pseudomonadati</taxon>
        <taxon>Pseudomonadota</taxon>
        <taxon>Gammaproteobacteria</taxon>
        <taxon>Methylococcales</taxon>
        <taxon>Methylococcaceae</taxon>
        <taxon>Methylomonas</taxon>
    </lineage>
</organism>
<evidence type="ECO:0000313" key="2">
    <source>
        <dbReference type="Proteomes" id="UP001524569"/>
    </source>
</evidence>
<evidence type="ECO:0008006" key="3">
    <source>
        <dbReference type="Google" id="ProtNLM"/>
    </source>
</evidence>
<dbReference type="Proteomes" id="UP001524569">
    <property type="component" value="Unassembled WGS sequence"/>
</dbReference>
<comment type="caution">
    <text evidence="1">The sequence shown here is derived from an EMBL/GenBank/DDBJ whole genome shotgun (WGS) entry which is preliminary data.</text>
</comment>
<accession>A0ABT1UPH8</accession>
<dbReference type="RefSeq" id="WP_256612520.1">
    <property type="nucleotide sequence ID" value="NZ_JANIBM010000042.1"/>
</dbReference>
<evidence type="ECO:0000313" key="1">
    <source>
        <dbReference type="EMBL" id="MCQ8183306.1"/>
    </source>
</evidence>
<protein>
    <recommendedName>
        <fullName evidence="3">DUF2946 domain-containing protein</fullName>
    </recommendedName>
</protein>
<name>A0ABT1UPH8_9GAMM</name>